<evidence type="ECO:0000313" key="2">
    <source>
        <dbReference type="Proteomes" id="UP000805649"/>
    </source>
</evidence>
<protein>
    <submittedName>
        <fullName evidence="1">Uncharacterized protein</fullName>
    </submittedName>
</protein>
<name>A0ACC3ZD49_COLTU</name>
<organism evidence="1 2">
    <name type="scientific">Colletotrichum truncatum</name>
    <name type="common">Anthracnose fungus</name>
    <name type="synonym">Colletotrichum capsici</name>
    <dbReference type="NCBI Taxonomy" id="5467"/>
    <lineage>
        <taxon>Eukaryota</taxon>
        <taxon>Fungi</taxon>
        <taxon>Dikarya</taxon>
        <taxon>Ascomycota</taxon>
        <taxon>Pezizomycotina</taxon>
        <taxon>Sordariomycetes</taxon>
        <taxon>Hypocreomycetidae</taxon>
        <taxon>Glomerellales</taxon>
        <taxon>Glomerellaceae</taxon>
        <taxon>Colletotrichum</taxon>
        <taxon>Colletotrichum truncatum species complex</taxon>
    </lineage>
</organism>
<keyword evidence="2" id="KW-1185">Reference proteome</keyword>
<gene>
    <name evidence="1" type="ORF">CTRU02_204789</name>
</gene>
<reference evidence="1 2" key="1">
    <citation type="journal article" date="2020" name="Phytopathology">
        <title>Genome Sequence Resources of Colletotrichum truncatum, C. plurivorum, C. musicola, and C. sojae: Four Species Pathogenic to Soybean (Glycine max).</title>
        <authorList>
            <person name="Rogerio F."/>
            <person name="Boufleur T.R."/>
            <person name="Ciampi-Guillardi M."/>
            <person name="Sukno S.A."/>
            <person name="Thon M.R."/>
            <person name="Massola Junior N.S."/>
            <person name="Baroncelli R."/>
        </authorList>
    </citation>
    <scope>NUCLEOTIDE SEQUENCE [LARGE SCALE GENOMIC DNA]</scope>
    <source>
        <strain evidence="1 2">CMES1059</strain>
    </source>
</reference>
<comment type="caution">
    <text evidence="1">The sequence shown here is derived from an EMBL/GenBank/DDBJ whole genome shotgun (WGS) entry which is preliminary data.</text>
</comment>
<accession>A0ACC3ZD49</accession>
<dbReference type="Proteomes" id="UP000805649">
    <property type="component" value="Unassembled WGS sequence"/>
</dbReference>
<sequence length="185" mass="21245">MENVHRILAELSGESRHITLRRALEEKTRDHLRTVLMNEDYSAIEKWYTSDVTMVVALDATLDGEVLYGQEEVIQYFKTIHKQVDIGVVPVLTISDRGRITCYAESYYRWMGCGELSVPPFVGWPVVSRGDVLKVREVVVFDLNEEMKVRRVEWRFMETESLGQVSIEGSAKESMKLMALIQGDV</sequence>
<evidence type="ECO:0000313" key="1">
    <source>
        <dbReference type="EMBL" id="KAL0942026.1"/>
    </source>
</evidence>
<proteinExistence type="predicted"/>
<dbReference type="EMBL" id="VUJX02000002">
    <property type="protein sequence ID" value="KAL0942026.1"/>
    <property type="molecule type" value="Genomic_DNA"/>
</dbReference>